<dbReference type="Proteomes" id="UP000644660">
    <property type="component" value="Unassembled WGS sequence"/>
</dbReference>
<comment type="caution">
    <text evidence="2">The sequence shown here is derived from an EMBL/GenBank/DDBJ whole genome shotgun (WGS) entry which is preliminary data.</text>
</comment>
<dbReference type="InterPro" id="IPR022757">
    <property type="entry name" value="Gsf2"/>
</dbReference>
<gene>
    <name evidence="2" type="ORF">KABA2_04S12826</name>
</gene>
<dbReference type="Pfam" id="PF11055">
    <property type="entry name" value="Gsf2"/>
    <property type="match status" value="1"/>
</dbReference>
<keyword evidence="1" id="KW-1133">Transmembrane helix</keyword>
<dbReference type="AlphaFoldDB" id="A0A8H2ZK08"/>
<dbReference type="GeneID" id="64857729"/>
<evidence type="ECO:0000313" key="3">
    <source>
        <dbReference type="Proteomes" id="UP000644660"/>
    </source>
</evidence>
<accession>A0A8H2ZK08</accession>
<feature type="transmembrane region" description="Helical" evidence="1">
    <location>
        <begin position="121"/>
        <end position="137"/>
    </location>
</feature>
<evidence type="ECO:0000313" key="2">
    <source>
        <dbReference type="EMBL" id="CAB4254722.1"/>
    </source>
</evidence>
<dbReference type="OrthoDB" id="4076669at2759"/>
<organism evidence="2 3">
    <name type="scientific">Maudiozyma barnettii</name>
    <dbReference type="NCBI Taxonomy" id="61262"/>
    <lineage>
        <taxon>Eukaryota</taxon>
        <taxon>Fungi</taxon>
        <taxon>Dikarya</taxon>
        <taxon>Ascomycota</taxon>
        <taxon>Saccharomycotina</taxon>
        <taxon>Saccharomycetes</taxon>
        <taxon>Saccharomycetales</taxon>
        <taxon>Saccharomycetaceae</taxon>
        <taxon>Maudiozyma</taxon>
    </lineage>
</organism>
<proteinExistence type="predicted"/>
<name>A0A8H2ZK08_9SACH</name>
<keyword evidence="3" id="KW-1185">Reference proteome</keyword>
<evidence type="ECO:0000256" key="1">
    <source>
        <dbReference type="SAM" id="Phobius"/>
    </source>
</evidence>
<dbReference type="RefSeq" id="XP_041406566.1">
    <property type="nucleotide sequence ID" value="XM_041550632.1"/>
</dbReference>
<keyword evidence="1" id="KW-0812">Transmembrane</keyword>
<keyword evidence="1" id="KW-0472">Membrane</keyword>
<reference evidence="2 3" key="1">
    <citation type="submission" date="2020-05" db="EMBL/GenBank/DDBJ databases">
        <authorList>
            <person name="Casaregola S."/>
            <person name="Devillers H."/>
            <person name="Grondin C."/>
        </authorList>
    </citation>
    <scope>NUCLEOTIDE SEQUENCE [LARGE SCALE GENOMIC DNA]</scope>
    <source>
        <strain evidence="2 3">CLIB 1767</strain>
    </source>
</reference>
<feature type="transmembrane region" description="Helical" evidence="1">
    <location>
        <begin position="189"/>
        <end position="211"/>
    </location>
</feature>
<sequence length="395" mass="45907">MEVYVRLNDSSDKDYAFQFSQTDTINNKVRSIFTTDARKIRQKITLSDLMVIRPSIFHEYEPVEYYKSTHQGFMTEGGCLLFHYTAGQDQYLEKLDYDKPLIDQMWPGQLIVPKWNKSRKYVTIYIAIILFWLYTDLPDVISPTPGNSLTNTLSKLLVPILENQLGQKVMAAKLREEIAPNYNSVAAQWAFFGLHVLKVILITLFFHFALANPFSFNPIKMYKIRNVDLNQKNDKIKNLLANLGWIGARRATYDDYQSNFYDYTIKKHGGVVQAYRAGAIRTAAAPGFILNAGEGFQTPLDERFTADTFKRIDEENPKFVLSEVYFIELENNLKELLDVSEGDIGKMNTEIRRFRRYGMYEPSEKLKHLVEVRKEIYKKDKEIEEGKKTADKKKD</sequence>
<protein>
    <submittedName>
        <fullName evidence="2">Similar to Saccharomyces cerevisiae YML048W GSF2 ER localized integral membrane protein that may promote secretion of certain hexose transporters, including Gal2p</fullName>
    </submittedName>
</protein>
<dbReference type="EMBL" id="CAEFZW010000004">
    <property type="protein sequence ID" value="CAB4254722.1"/>
    <property type="molecule type" value="Genomic_DNA"/>
</dbReference>